<dbReference type="PATRIC" id="fig|92706.3.peg.372"/>
<dbReference type="EMBL" id="CP011309">
    <property type="protein sequence ID" value="AKF26377.1"/>
    <property type="molecule type" value="Genomic_DNA"/>
</dbReference>
<dbReference type="Gene3D" id="3.40.50.300">
    <property type="entry name" value="P-loop containing nucleotide triphosphate hydrolases"/>
    <property type="match status" value="1"/>
</dbReference>
<evidence type="ECO:0000313" key="2">
    <source>
        <dbReference type="Proteomes" id="UP000034037"/>
    </source>
</evidence>
<protein>
    <submittedName>
        <fullName evidence="1">ATPase AAA</fullName>
    </submittedName>
</protein>
<dbReference type="RefSeq" id="WP_003863275.1">
    <property type="nucleotide sequence ID" value="NZ_CP011309.1"/>
</dbReference>
<accession>A0A0F6Z3T7</accession>
<sequence>MKTASDPIDWNPQRIAVSGVSGVGKTTLCKQIAALSGFPRVELDSLYHGENWVPRETFVAEVQDFIKGPQWVMELQYRQVRPLIVERADTVLWLDYSTPRQMFRLIKRTIPRSLFKTKLFNDNIEPPLWTIFKDPDHIVRWGWRTRNSLKKVTPTFEGRFAPLTVVRLSSPKETKRWLRAYGESVKL</sequence>
<dbReference type="Proteomes" id="UP000034037">
    <property type="component" value="Chromosome"/>
</dbReference>
<gene>
    <name evidence="1" type="ORF">YH66_01810</name>
</gene>
<keyword evidence="2" id="KW-1185">Reference proteome</keyword>
<dbReference type="AlphaFoldDB" id="A0A0F6Z3T7"/>
<dbReference type="PANTHER" id="PTHR37816:SF1">
    <property type="entry name" value="TOXIN"/>
    <property type="match status" value="1"/>
</dbReference>
<name>A0A0F6Z3T7_9CORY</name>
<dbReference type="SUPFAM" id="SSF52540">
    <property type="entry name" value="P-loop containing nucleoside triphosphate hydrolases"/>
    <property type="match status" value="1"/>
</dbReference>
<dbReference type="HOGENOM" id="CLU_092618_1_0_11"/>
<evidence type="ECO:0000313" key="1">
    <source>
        <dbReference type="EMBL" id="AKF26377.1"/>
    </source>
</evidence>
<dbReference type="InterPro" id="IPR052922">
    <property type="entry name" value="Cytidylate_Kinase-2"/>
</dbReference>
<dbReference type="InterPro" id="IPR027417">
    <property type="entry name" value="P-loop_NTPase"/>
</dbReference>
<dbReference type="PANTHER" id="PTHR37816">
    <property type="entry name" value="YALI0E33011P"/>
    <property type="match status" value="1"/>
</dbReference>
<reference evidence="1 2" key="1">
    <citation type="submission" date="2015-04" db="EMBL/GenBank/DDBJ databases">
        <title>Complete Genome Sequence of Brevibacterium flavum ATCC 15168.</title>
        <authorList>
            <person name="Ahn J."/>
            <person name="Park G."/>
            <person name="Jeon W."/>
            <person name="Jang Y."/>
            <person name="Jang M."/>
            <person name="Lee H."/>
            <person name="Lee H."/>
        </authorList>
    </citation>
    <scope>NUCLEOTIDE SEQUENCE [LARGE SCALE GENOMIC DNA]</scope>
    <source>
        <strain evidence="1 2">ATCC 15168</strain>
    </source>
</reference>
<proteinExistence type="predicted"/>
<organism evidence="1 2">
    <name type="scientific">[Brevibacterium] flavum</name>
    <dbReference type="NCBI Taxonomy" id="92706"/>
    <lineage>
        <taxon>Bacteria</taxon>
        <taxon>Bacillati</taxon>
        <taxon>Actinomycetota</taxon>
        <taxon>Actinomycetes</taxon>
        <taxon>Mycobacteriales</taxon>
        <taxon>Corynebacteriaceae</taxon>
        <taxon>Corynebacterium</taxon>
    </lineage>
</organism>